<gene>
    <name evidence="2" type="ORF">JEODO184_01158</name>
</gene>
<reference evidence="2 3" key="1">
    <citation type="submission" date="2020-07" db="EMBL/GenBank/DDBJ databases">
        <authorList>
            <person name="Criscuolo A."/>
        </authorList>
    </citation>
    <scope>NUCLEOTIDE SEQUENCE [LARGE SCALE GENOMIC DNA]</scope>
    <source>
        <strain evidence="2">CIP111649</strain>
    </source>
</reference>
<name>A0A6V7RJQ0_9STAP</name>
<evidence type="ECO:0000256" key="1">
    <source>
        <dbReference type="ARBA" id="ARBA00009981"/>
    </source>
</evidence>
<dbReference type="EMBL" id="CAJEWD010000008">
    <property type="protein sequence ID" value="CAD2077456.1"/>
    <property type="molecule type" value="Genomic_DNA"/>
</dbReference>
<organism evidence="2 3">
    <name type="scientific">Jeotgalicoccus meleagridis</name>
    <dbReference type="NCBI Taxonomy" id="2759181"/>
    <lineage>
        <taxon>Bacteria</taxon>
        <taxon>Bacillati</taxon>
        <taxon>Bacillota</taxon>
        <taxon>Bacilli</taxon>
        <taxon>Bacillales</taxon>
        <taxon>Staphylococcaceae</taxon>
        <taxon>Jeotgalicoccus</taxon>
    </lineage>
</organism>
<dbReference type="RefSeq" id="WP_185125687.1">
    <property type="nucleotide sequence ID" value="NZ_CAJEWD010000008.1"/>
</dbReference>
<proteinExistence type="inferred from homology"/>
<comment type="similarity">
    <text evidence="1">Belongs to the phD/YefM antitoxin family.</text>
</comment>
<accession>A0A6V7RJQ0</accession>
<keyword evidence="3" id="KW-1185">Reference proteome</keyword>
<evidence type="ECO:0000313" key="3">
    <source>
        <dbReference type="Proteomes" id="UP000589351"/>
    </source>
</evidence>
<dbReference type="InterPro" id="IPR036165">
    <property type="entry name" value="YefM-like_sf"/>
</dbReference>
<comment type="caution">
    <text evidence="2">The sequence shown here is derived from an EMBL/GenBank/DDBJ whole genome shotgun (WGS) entry which is preliminary data.</text>
</comment>
<dbReference type="Proteomes" id="UP000589351">
    <property type="component" value="Unassembled WGS sequence"/>
</dbReference>
<evidence type="ECO:0000313" key="2">
    <source>
        <dbReference type="EMBL" id="CAD2077456.1"/>
    </source>
</evidence>
<sequence length="101" mass="11733">MNSSRSINIDIKDLKQDPNKVFETAEKEKRVIHVLDENESAGVLMSKAQYEFALDEIESLYDVIDELTVSDNIANSDEKTFSVDHDAFERIKDMQLYEDWD</sequence>
<dbReference type="AlphaFoldDB" id="A0A6V7RJQ0"/>
<dbReference type="SUPFAM" id="SSF143120">
    <property type="entry name" value="YefM-like"/>
    <property type="match status" value="1"/>
</dbReference>
<protein>
    <recommendedName>
        <fullName evidence="4">Antitoxin</fullName>
    </recommendedName>
</protein>
<evidence type="ECO:0008006" key="4">
    <source>
        <dbReference type="Google" id="ProtNLM"/>
    </source>
</evidence>